<dbReference type="PATRIC" id="fig|1502.174.peg.3320"/>
<dbReference type="AlphaFoldDB" id="A0A133MGY5"/>
<dbReference type="SUPFAM" id="SSF46689">
    <property type="entry name" value="Homeodomain-like"/>
    <property type="match status" value="1"/>
</dbReference>
<sequence>MILAEKHLKCIDLIIEGKNITDIAKILNVSRAAIYNWLKDKDFYNELDKRKQEIKSKGMDRMLCELELHLNNISNLALNSASDAVRLNASSFYVEHVLGKATAKIETSSNNKEEEKEVNIDDLLNEVDNIIDITSKTK</sequence>
<protein>
    <recommendedName>
        <fullName evidence="1">Transposase Synechocystis PCC 6803 domain-containing protein</fullName>
    </recommendedName>
</protein>
<dbReference type="RefSeq" id="WP_060797030.1">
    <property type="nucleotide sequence ID" value="NZ_KQ956352.1"/>
</dbReference>
<dbReference type="Pfam" id="PF01710">
    <property type="entry name" value="HTH_Tnp_IS630"/>
    <property type="match status" value="1"/>
</dbReference>
<accession>A0A133MGY5</accession>
<feature type="domain" description="Transposase Synechocystis PCC 6803" evidence="1">
    <location>
        <begin position="8"/>
        <end position="116"/>
    </location>
</feature>
<reference evidence="2 3" key="1">
    <citation type="submission" date="2016-01" db="EMBL/GenBank/DDBJ databases">
        <authorList>
            <person name="Oliw E.H."/>
        </authorList>
    </citation>
    <scope>NUCLEOTIDE SEQUENCE [LARGE SCALE GENOMIC DNA]</scope>
    <source>
        <strain evidence="2 3">MJR7757A</strain>
    </source>
</reference>
<evidence type="ECO:0000259" key="1">
    <source>
        <dbReference type="Pfam" id="PF01710"/>
    </source>
</evidence>
<dbReference type="InterPro" id="IPR009057">
    <property type="entry name" value="Homeodomain-like_sf"/>
</dbReference>
<dbReference type="EMBL" id="LRPU01000244">
    <property type="protein sequence ID" value="KXA03278.1"/>
    <property type="molecule type" value="Genomic_DNA"/>
</dbReference>
<dbReference type="InterPro" id="IPR002622">
    <property type="entry name" value="Transposase_14"/>
</dbReference>
<organism evidence="2 3">
    <name type="scientific">Clostridium perfringens</name>
    <dbReference type="NCBI Taxonomy" id="1502"/>
    <lineage>
        <taxon>Bacteria</taxon>
        <taxon>Bacillati</taxon>
        <taxon>Bacillota</taxon>
        <taxon>Clostridia</taxon>
        <taxon>Eubacteriales</taxon>
        <taxon>Clostridiaceae</taxon>
        <taxon>Clostridium</taxon>
    </lineage>
</organism>
<dbReference type="Gene3D" id="1.10.10.60">
    <property type="entry name" value="Homeodomain-like"/>
    <property type="match status" value="1"/>
</dbReference>
<comment type="caution">
    <text evidence="2">The sequence shown here is derived from an EMBL/GenBank/DDBJ whole genome shotgun (WGS) entry which is preliminary data.</text>
</comment>
<name>A0A133MGY5_CLOPF</name>
<dbReference type="Proteomes" id="UP000070646">
    <property type="component" value="Unassembled WGS sequence"/>
</dbReference>
<evidence type="ECO:0000313" key="3">
    <source>
        <dbReference type="Proteomes" id="UP000070646"/>
    </source>
</evidence>
<gene>
    <name evidence="2" type="ORF">HMPREF3222_03283</name>
</gene>
<evidence type="ECO:0000313" key="2">
    <source>
        <dbReference type="EMBL" id="KXA03278.1"/>
    </source>
</evidence>
<proteinExistence type="predicted"/>